<feature type="compositionally biased region" description="Low complexity" evidence="2">
    <location>
        <begin position="208"/>
        <end position="225"/>
    </location>
</feature>
<feature type="region of interest" description="Disordered" evidence="2">
    <location>
        <begin position="64"/>
        <end position="85"/>
    </location>
</feature>
<proteinExistence type="inferred from homology"/>
<dbReference type="PANTHER" id="PTHR32097:SF4">
    <property type="entry name" value="GENERAL STRESS PROTEIN 16U"/>
    <property type="match status" value="1"/>
</dbReference>
<keyword evidence="5" id="KW-1185">Reference proteome</keyword>
<dbReference type="Pfam" id="PF02342">
    <property type="entry name" value="TerD"/>
    <property type="match status" value="1"/>
</dbReference>
<gene>
    <name evidence="4" type="ORF">FDO65_18795</name>
</gene>
<dbReference type="Proteomes" id="UP000306985">
    <property type="component" value="Unassembled WGS sequence"/>
</dbReference>
<organism evidence="4 5">
    <name type="scientific">Nakamurella flava</name>
    <dbReference type="NCBI Taxonomy" id="2576308"/>
    <lineage>
        <taxon>Bacteria</taxon>
        <taxon>Bacillati</taxon>
        <taxon>Actinomycetota</taxon>
        <taxon>Actinomycetes</taxon>
        <taxon>Nakamurellales</taxon>
        <taxon>Nakamurellaceae</taxon>
        <taxon>Nakamurella</taxon>
    </lineage>
</organism>
<evidence type="ECO:0000313" key="5">
    <source>
        <dbReference type="Proteomes" id="UP000306985"/>
    </source>
</evidence>
<dbReference type="RefSeq" id="WP_137451276.1">
    <property type="nucleotide sequence ID" value="NZ_SZZH01000006.1"/>
</dbReference>
<reference evidence="4 5" key="1">
    <citation type="submission" date="2019-05" db="EMBL/GenBank/DDBJ databases">
        <title>Nakamurella sp. N5BH11, whole genome shotgun sequence.</title>
        <authorList>
            <person name="Tuo L."/>
        </authorList>
    </citation>
    <scope>NUCLEOTIDE SEQUENCE [LARGE SCALE GENOMIC DNA]</scope>
    <source>
        <strain evidence="4 5">N5BH11</strain>
    </source>
</reference>
<dbReference type="Gene3D" id="2.60.60.30">
    <property type="entry name" value="sav2460 like domains"/>
    <property type="match status" value="1"/>
</dbReference>
<dbReference type="PANTHER" id="PTHR32097">
    <property type="entry name" value="CAMP-BINDING PROTEIN 1-RELATED"/>
    <property type="match status" value="1"/>
</dbReference>
<evidence type="ECO:0000259" key="3">
    <source>
        <dbReference type="Pfam" id="PF02342"/>
    </source>
</evidence>
<accession>A0A4U6QAF4</accession>
<feature type="compositionally biased region" description="Basic and acidic residues" evidence="2">
    <location>
        <begin position="76"/>
        <end position="85"/>
    </location>
</feature>
<protein>
    <submittedName>
        <fullName evidence="4">TerD family protein</fullName>
    </submittedName>
</protein>
<comment type="caution">
    <text evidence="4">The sequence shown here is derived from an EMBL/GenBank/DDBJ whole genome shotgun (WGS) entry which is preliminary data.</text>
</comment>
<dbReference type="OrthoDB" id="56224at2"/>
<name>A0A4U6QAF4_9ACTN</name>
<feature type="region of interest" description="Disordered" evidence="2">
    <location>
        <begin position="699"/>
        <end position="718"/>
    </location>
</feature>
<dbReference type="AlphaFoldDB" id="A0A4U6QAF4"/>
<dbReference type="InterPro" id="IPR003325">
    <property type="entry name" value="TerD"/>
</dbReference>
<evidence type="ECO:0000256" key="2">
    <source>
        <dbReference type="SAM" id="MobiDB-lite"/>
    </source>
</evidence>
<feature type="region of interest" description="Disordered" evidence="2">
    <location>
        <begin position="184"/>
        <end position="225"/>
    </location>
</feature>
<dbReference type="CDD" id="cd06974">
    <property type="entry name" value="TerD_like"/>
    <property type="match status" value="1"/>
</dbReference>
<sequence>MGTTELSRGQNVALPEGAEQLRVSVGWTTGSATEKGPQTLDLIALLTDGDRRARSDDDIVFYNQRSTPDGSVVHTGRTESDTGGRDDLSVDLTALTDDVASVVIAASTDEGPLGDLSAVEWTLHTPDGEVVTRFPITDLSTERVVVVGEVYRRQGAWRVRAVGQGWSSGLSGLLTDYGVDVVDAPADDSDDADGSGVAGHEAHDTATAEESATPTAVVAHSTTTTVETTVVQTRAPADAPAGDPPAGPVTEVRRTTTVSHTDAVVATGRVAVAASSRPKAALPAAQLSVAPSWVRSRLFSVAGIGGAGEQENRATSALLWVMAAVRPLGRALTVRAGAPSGPIETYLEVPYRLGESTVIPDGVIRIGRPGKVWTALVEVKTSSNDLGVEQLTNYVRVAKREKFDALLTISNQVTSDPAAHPVTLPAGVTGTVKVVHLSWTDVMHEIRMLIKHHRFDEQLPLWMLDELLRYLEHPKSGAMAFSDMGPTWVDVRDGCAHHTLAAGDRIVKPVVANWNRLARYLALRLTSHTGRTVKRVVPRKHAADPVLLDEEIARNLADEGRLSLQLRVPETCGPLRVLVDVRTTQIEVSTVVTAPTDGTPKARVTWLLKQLKNASDDVVVEAQFPGPAGGATKENLASAREKPARLLGAMTGPPASFRLSRLSQLGLKRSGPTGSVVSTVVEAVDAFFDDVVAQVAAPETATGPAQDLAPQPAADDDA</sequence>
<feature type="domain" description="TerD" evidence="3">
    <location>
        <begin position="4"/>
        <end position="177"/>
    </location>
</feature>
<comment type="similarity">
    <text evidence="1">Belongs to the CAPAB/TerDEXZ family.</text>
</comment>
<dbReference type="EMBL" id="SZZH01000006">
    <property type="protein sequence ID" value="TKV56889.1"/>
    <property type="molecule type" value="Genomic_DNA"/>
</dbReference>
<evidence type="ECO:0000313" key="4">
    <source>
        <dbReference type="EMBL" id="TKV56889.1"/>
    </source>
</evidence>
<dbReference type="InterPro" id="IPR051324">
    <property type="entry name" value="Stress/Tellurium_Resist"/>
</dbReference>
<feature type="compositionally biased region" description="Low complexity" evidence="2">
    <location>
        <begin position="704"/>
        <end position="718"/>
    </location>
</feature>
<evidence type="ECO:0000256" key="1">
    <source>
        <dbReference type="ARBA" id="ARBA00008775"/>
    </source>
</evidence>